<dbReference type="CDD" id="cd02509">
    <property type="entry name" value="GDP-M1P_Guanylyltransferase"/>
    <property type="match status" value="1"/>
</dbReference>
<protein>
    <submittedName>
        <fullName evidence="2">Mannose-1-phosphate guanylyltransferase/mannose-6-phosphate isomerase</fullName>
        <ecNumber evidence="2">2.7.7.22</ecNumber>
    </submittedName>
</protein>
<dbReference type="SUPFAM" id="SSF159283">
    <property type="entry name" value="Guanosine diphospho-D-mannose pyrophosphorylase/mannose-6-phosphate isomerase linker domain"/>
    <property type="match status" value="1"/>
</dbReference>
<dbReference type="EMBL" id="AEEI01000049">
    <property type="protein sequence ID" value="EFM01643.1"/>
    <property type="molecule type" value="Genomic_DNA"/>
</dbReference>
<evidence type="ECO:0000313" key="3">
    <source>
        <dbReference type="Proteomes" id="UP000004394"/>
    </source>
</evidence>
<dbReference type="GO" id="GO:0009298">
    <property type="term" value="P:GDP-mannose biosynthetic process"/>
    <property type="evidence" value="ECO:0007669"/>
    <property type="project" value="TreeGrafter"/>
</dbReference>
<keyword evidence="3" id="KW-1185">Reference proteome</keyword>
<name>E0NTH6_9BACT</name>
<dbReference type="STRING" id="862515.HMPREF0658_1478"/>
<dbReference type="GO" id="GO:0016853">
    <property type="term" value="F:isomerase activity"/>
    <property type="evidence" value="ECO:0007669"/>
    <property type="project" value="UniProtKB-KW"/>
</dbReference>
<dbReference type="AlphaFoldDB" id="E0NTH6"/>
<evidence type="ECO:0000313" key="2">
    <source>
        <dbReference type="EMBL" id="EFM01643.1"/>
    </source>
</evidence>
<comment type="caution">
    <text evidence="2">The sequence shown here is derived from an EMBL/GenBank/DDBJ whole genome shotgun (WGS) entry which is preliminary data.</text>
</comment>
<dbReference type="OrthoDB" id="9806359at2"/>
<feature type="domain" description="Nucleotidyl transferase" evidence="1">
    <location>
        <begin position="8"/>
        <end position="286"/>
    </location>
</feature>
<reference evidence="2" key="1">
    <citation type="submission" date="2010-07" db="EMBL/GenBank/DDBJ databases">
        <authorList>
            <person name="Muzny D."/>
            <person name="Qin X."/>
            <person name="Deng J."/>
            <person name="Jiang H."/>
            <person name="Liu Y."/>
            <person name="Qu J."/>
            <person name="Song X.-Z."/>
            <person name="Zhang L."/>
            <person name="Thornton R."/>
            <person name="Coyle M."/>
            <person name="Francisco L."/>
            <person name="Jackson L."/>
            <person name="Javaid M."/>
            <person name="Korchina V."/>
            <person name="Kovar C."/>
            <person name="Mata R."/>
            <person name="Mathew T."/>
            <person name="Ngo R."/>
            <person name="Nguyen L."/>
            <person name="Nguyen N."/>
            <person name="Okwuonu G."/>
            <person name="Ongeri F."/>
            <person name="Pham C."/>
            <person name="Simmons D."/>
            <person name="Wilczek-Boney K."/>
            <person name="Hale W."/>
            <person name="Jakkamsetti A."/>
            <person name="Pham P."/>
            <person name="Ruth R."/>
            <person name="San Lucas F."/>
            <person name="Warren J."/>
            <person name="Zhang J."/>
            <person name="Zhao Z."/>
            <person name="Zhou C."/>
            <person name="Zhu D."/>
            <person name="Lee S."/>
            <person name="Bess C."/>
            <person name="Blankenburg K."/>
            <person name="Forbes L."/>
            <person name="Fu Q."/>
            <person name="Gubbala S."/>
            <person name="Hirani K."/>
            <person name="Jayaseelan J.C."/>
            <person name="Lara F."/>
            <person name="Munidasa M."/>
            <person name="Palculict T."/>
            <person name="Patil S."/>
            <person name="Pu L.-L."/>
            <person name="Saada N."/>
            <person name="Tang L."/>
            <person name="Weissenberger G."/>
            <person name="Zhu Y."/>
            <person name="Hemphill L."/>
            <person name="Shang Y."/>
            <person name="Youmans B."/>
            <person name="Ayvaz T."/>
            <person name="Ross M."/>
            <person name="Santibanez J."/>
            <person name="Aqrawi P."/>
            <person name="Gross S."/>
            <person name="Joshi V."/>
            <person name="Fowler G."/>
            <person name="Nazareth L."/>
            <person name="Reid J."/>
            <person name="Worley K."/>
            <person name="Petrosino J."/>
            <person name="Highlander S."/>
            <person name="Gibbs R."/>
        </authorList>
    </citation>
    <scope>NUCLEOTIDE SEQUENCE [LARGE SCALE GENOMIC DNA]</scope>
    <source>
        <strain evidence="2">DSM 16973</strain>
    </source>
</reference>
<dbReference type="GO" id="GO:0004475">
    <property type="term" value="F:mannose-1-phosphate guanylyltransferase (GTP) activity"/>
    <property type="evidence" value="ECO:0007669"/>
    <property type="project" value="InterPro"/>
</dbReference>
<organism evidence="2 3">
    <name type="scientific">Hoylesella marshii DSM 16973 = JCM 13450</name>
    <dbReference type="NCBI Taxonomy" id="862515"/>
    <lineage>
        <taxon>Bacteria</taxon>
        <taxon>Pseudomonadati</taxon>
        <taxon>Bacteroidota</taxon>
        <taxon>Bacteroidia</taxon>
        <taxon>Bacteroidales</taxon>
        <taxon>Prevotellaceae</taxon>
        <taxon>Hoylesella</taxon>
    </lineage>
</organism>
<dbReference type="SUPFAM" id="SSF53448">
    <property type="entry name" value="Nucleotide-diphospho-sugar transferases"/>
    <property type="match status" value="1"/>
</dbReference>
<gene>
    <name evidence="2" type="primary">manC2</name>
    <name evidence="2" type="ORF">HMPREF0658_1478</name>
</gene>
<dbReference type="HOGENOM" id="CLU_035527_0_1_10"/>
<evidence type="ECO:0000259" key="1">
    <source>
        <dbReference type="Pfam" id="PF00483"/>
    </source>
</evidence>
<dbReference type="PANTHER" id="PTHR46390">
    <property type="entry name" value="MANNOSE-1-PHOSPHATE GUANYLYLTRANSFERASE"/>
    <property type="match status" value="1"/>
</dbReference>
<proteinExistence type="predicted"/>
<dbReference type="Pfam" id="PF00483">
    <property type="entry name" value="NTP_transferase"/>
    <property type="match status" value="1"/>
</dbReference>
<dbReference type="Proteomes" id="UP000004394">
    <property type="component" value="Unassembled WGS sequence"/>
</dbReference>
<dbReference type="RefSeq" id="WP_006949614.1">
    <property type="nucleotide sequence ID" value="NZ_BAJI01000002.1"/>
</dbReference>
<dbReference type="InterPro" id="IPR051161">
    <property type="entry name" value="Mannose-6P_isomerase_type2"/>
</dbReference>
<dbReference type="InterPro" id="IPR049577">
    <property type="entry name" value="GMPP_N"/>
</dbReference>
<dbReference type="PANTHER" id="PTHR46390:SF1">
    <property type="entry name" value="MANNOSE-1-PHOSPHATE GUANYLYLTRANSFERASE"/>
    <property type="match status" value="1"/>
</dbReference>
<accession>E0NTH6</accession>
<dbReference type="eggNOG" id="COG0836">
    <property type="taxonomic scope" value="Bacteria"/>
</dbReference>
<dbReference type="InterPro" id="IPR029044">
    <property type="entry name" value="Nucleotide-diphossugar_trans"/>
</dbReference>
<keyword evidence="2" id="KW-0548">Nucleotidyltransferase</keyword>
<dbReference type="InterPro" id="IPR005835">
    <property type="entry name" value="NTP_transferase_dom"/>
</dbReference>
<dbReference type="EC" id="2.7.7.22" evidence="2"/>
<dbReference type="GO" id="GO:0008928">
    <property type="term" value="F:mannose-1-phosphate guanylyltransferase (GDP) activity"/>
    <property type="evidence" value="ECO:0007669"/>
    <property type="project" value="UniProtKB-EC"/>
</dbReference>
<dbReference type="Gene3D" id="3.90.550.10">
    <property type="entry name" value="Spore Coat Polysaccharide Biosynthesis Protein SpsA, Chain A"/>
    <property type="match status" value="1"/>
</dbReference>
<sequence length="361" mass="41069">MNNHHYCVILAGGKGRRLWPCSREKMPKQFIDFFGTNTTLLQQTYRRMANFIPPENIYVSTNIVYENLVREQLPDITPQNVLAEPIHRNTAPSVAWAVHRILRYDDNADILVTPSDQAVSKEDVFIDNMLTGLHFVAQNDALLTMGVTPTRPEPGYGYIQLGEPTAVPHLFKVKTFTEKPDRNFAEMFMKSGEFYWNTGLFLANARYLRSCFHNVLPPVLSTLDEQNPHNTVEEENTYMHDNFCVYPNLSIDYGILEKSENVYVLKCDFGWADIGTWHGIYEMMSKSGEDNVVIDSEAILEDSHNNIVKLPHGKLAVINGLDGYIVAEKGNVLIICKKEDSSALIRKYVNEAQLKLGDDFV</sequence>
<keyword evidence="2" id="KW-0808">Transferase</keyword>
<keyword evidence="2" id="KW-0413">Isomerase</keyword>